<name>A0A167L878_PHYB8</name>
<feature type="transmembrane region" description="Helical" evidence="2">
    <location>
        <begin position="12"/>
        <end position="30"/>
    </location>
</feature>
<keyword evidence="2" id="KW-0812">Transmembrane</keyword>
<keyword evidence="2" id="KW-1133">Transmembrane helix</keyword>
<feature type="region of interest" description="Disordered" evidence="1">
    <location>
        <begin position="157"/>
        <end position="186"/>
    </location>
</feature>
<sequence length="186" mass="20090">MGAYNSLLPWQWTLVGIAIALVICLGILIWRFGCKKRFGIESTGSDAYQPGTEVPSPPVCVQLTKPGDHEIDYRNVEYSTGLSAPPPRIQPRHIGSNEYTCPVPSQKTGRICSLSLVSEGVLPASNHMLSKNHGFCSSSSAASSVYSTDISLVRTLTSSQPPTANTRHNSPFNSSMRGPTPPWTKS</sequence>
<keyword evidence="2" id="KW-0472">Membrane</keyword>
<evidence type="ECO:0000313" key="3">
    <source>
        <dbReference type="EMBL" id="OAD69807.1"/>
    </source>
</evidence>
<dbReference type="GeneID" id="28993104"/>
<dbReference type="InParanoid" id="A0A167L878"/>
<proteinExistence type="predicted"/>
<dbReference type="Proteomes" id="UP000077315">
    <property type="component" value="Unassembled WGS sequence"/>
</dbReference>
<dbReference type="OrthoDB" id="10438259at2759"/>
<evidence type="ECO:0000313" key="4">
    <source>
        <dbReference type="Proteomes" id="UP000077315"/>
    </source>
</evidence>
<dbReference type="AlphaFoldDB" id="A0A167L878"/>
<dbReference type="RefSeq" id="XP_018287847.1">
    <property type="nucleotide sequence ID" value="XM_018432198.1"/>
</dbReference>
<accession>A0A167L878</accession>
<protein>
    <submittedName>
        <fullName evidence="3">Uncharacterized protein</fullName>
    </submittedName>
</protein>
<gene>
    <name evidence="3" type="ORF">PHYBLDRAFT_148990</name>
</gene>
<evidence type="ECO:0000256" key="1">
    <source>
        <dbReference type="SAM" id="MobiDB-lite"/>
    </source>
</evidence>
<reference evidence="4" key="1">
    <citation type="submission" date="2015-06" db="EMBL/GenBank/DDBJ databases">
        <title>Expansion of signal transduction pathways in fungi by whole-genome duplication.</title>
        <authorList>
            <consortium name="DOE Joint Genome Institute"/>
            <person name="Corrochano L.M."/>
            <person name="Kuo A."/>
            <person name="Marcet-Houben M."/>
            <person name="Polaino S."/>
            <person name="Salamov A."/>
            <person name="Villalobos J.M."/>
            <person name="Alvarez M.I."/>
            <person name="Avalos J."/>
            <person name="Benito E.P."/>
            <person name="Benoit I."/>
            <person name="Burger G."/>
            <person name="Camino L.P."/>
            <person name="Canovas D."/>
            <person name="Cerda-Olmedo E."/>
            <person name="Cheng J.-F."/>
            <person name="Dominguez A."/>
            <person name="Elias M."/>
            <person name="Eslava A.P."/>
            <person name="Glaser F."/>
            <person name="Grimwood J."/>
            <person name="Gutierrez G."/>
            <person name="Heitman J."/>
            <person name="Henrissat B."/>
            <person name="Iturriaga E.A."/>
            <person name="Lang B.F."/>
            <person name="Lavin J.L."/>
            <person name="Lee S."/>
            <person name="Li W."/>
            <person name="Lindquist E."/>
            <person name="Lopez-Garcia S."/>
            <person name="Luque E.M."/>
            <person name="Marcos A.T."/>
            <person name="Martin J."/>
            <person name="McCluskey K."/>
            <person name="Medina H.R."/>
            <person name="Miralles-Duran A."/>
            <person name="Miyazaki A."/>
            <person name="Munoz-Torres E."/>
            <person name="Oguiza J.A."/>
            <person name="Ohm R."/>
            <person name="Olmedo M."/>
            <person name="Orejas M."/>
            <person name="Ortiz-Castellanos L."/>
            <person name="Pisabarro A.G."/>
            <person name="Rodriguez-Romero J."/>
            <person name="Ruiz-Herrera J."/>
            <person name="Ruiz-Vazquez R."/>
            <person name="Sanz C."/>
            <person name="Schackwitz W."/>
            <person name="Schmutz J."/>
            <person name="Shahriari M."/>
            <person name="Shelest E."/>
            <person name="Silva-Franco F."/>
            <person name="Soanes D."/>
            <person name="Syed K."/>
            <person name="Tagua V.G."/>
            <person name="Talbot N.J."/>
            <person name="Thon M."/>
            <person name="De vries R.P."/>
            <person name="Wiebenga A."/>
            <person name="Yadav J.S."/>
            <person name="Braun E.L."/>
            <person name="Baker S."/>
            <person name="Garre V."/>
            <person name="Horwitz B."/>
            <person name="Torres-Martinez S."/>
            <person name="Idnurm A."/>
            <person name="Herrera-Estrella A."/>
            <person name="Gabaldon T."/>
            <person name="Grigoriev I.V."/>
        </authorList>
    </citation>
    <scope>NUCLEOTIDE SEQUENCE [LARGE SCALE GENOMIC DNA]</scope>
    <source>
        <strain evidence="4">NRRL 1555(-)</strain>
    </source>
</reference>
<dbReference type="EMBL" id="KV440990">
    <property type="protein sequence ID" value="OAD69807.1"/>
    <property type="molecule type" value="Genomic_DNA"/>
</dbReference>
<dbReference type="VEuPathDB" id="FungiDB:PHYBLDRAFT_148990"/>
<feature type="compositionally biased region" description="Polar residues" evidence="1">
    <location>
        <begin position="157"/>
        <end position="178"/>
    </location>
</feature>
<evidence type="ECO:0000256" key="2">
    <source>
        <dbReference type="SAM" id="Phobius"/>
    </source>
</evidence>
<keyword evidence="4" id="KW-1185">Reference proteome</keyword>
<organism evidence="3 4">
    <name type="scientific">Phycomyces blakesleeanus (strain ATCC 8743b / DSM 1359 / FGSC 10004 / NBRC 33097 / NRRL 1555)</name>
    <dbReference type="NCBI Taxonomy" id="763407"/>
    <lineage>
        <taxon>Eukaryota</taxon>
        <taxon>Fungi</taxon>
        <taxon>Fungi incertae sedis</taxon>
        <taxon>Mucoromycota</taxon>
        <taxon>Mucoromycotina</taxon>
        <taxon>Mucoromycetes</taxon>
        <taxon>Mucorales</taxon>
        <taxon>Phycomycetaceae</taxon>
        <taxon>Phycomyces</taxon>
    </lineage>
</organism>